<evidence type="ECO:0000313" key="2">
    <source>
        <dbReference type="Proteomes" id="UP000828941"/>
    </source>
</evidence>
<dbReference type="Proteomes" id="UP000828941">
    <property type="component" value="Chromosome 13"/>
</dbReference>
<dbReference type="EMBL" id="CM039438">
    <property type="protein sequence ID" value="KAI4300854.1"/>
    <property type="molecule type" value="Genomic_DNA"/>
</dbReference>
<keyword evidence="2" id="KW-1185">Reference proteome</keyword>
<accession>A0ACB9KU50</accession>
<evidence type="ECO:0000313" key="1">
    <source>
        <dbReference type="EMBL" id="KAI4300854.1"/>
    </source>
</evidence>
<sequence>MKLININTKKLSLSPKRFFRSKKERSAVSKSDPSSFSSGTSSSSSDASNHKAANGAAGSRTPTSVLPGTSGDWSDYSADIQCELAQAFKLIDRDNDGIISLEELEALLTRLGAQHQQLSQEEVTMMLSEVDHDGEGCISIQALTNRVGSACGPVSDSDDLREAFDVFDTDQDGKISAEELLRVFKAIGDERCTLEECRRMIESVDRNEDGFVCFEDFSRMMELHR</sequence>
<organism evidence="1 2">
    <name type="scientific">Bauhinia variegata</name>
    <name type="common">Purple orchid tree</name>
    <name type="synonym">Phanera variegata</name>
    <dbReference type="NCBI Taxonomy" id="167791"/>
    <lineage>
        <taxon>Eukaryota</taxon>
        <taxon>Viridiplantae</taxon>
        <taxon>Streptophyta</taxon>
        <taxon>Embryophyta</taxon>
        <taxon>Tracheophyta</taxon>
        <taxon>Spermatophyta</taxon>
        <taxon>Magnoliopsida</taxon>
        <taxon>eudicotyledons</taxon>
        <taxon>Gunneridae</taxon>
        <taxon>Pentapetalae</taxon>
        <taxon>rosids</taxon>
        <taxon>fabids</taxon>
        <taxon>Fabales</taxon>
        <taxon>Fabaceae</taxon>
        <taxon>Cercidoideae</taxon>
        <taxon>Cercideae</taxon>
        <taxon>Bauhiniinae</taxon>
        <taxon>Bauhinia</taxon>
    </lineage>
</organism>
<name>A0ACB9KU50_BAUVA</name>
<gene>
    <name evidence="1" type="ORF">L6164_034184</name>
</gene>
<protein>
    <submittedName>
        <fullName evidence="1">Uncharacterized protein</fullName>
    </submittedName>
</protein>
<comment type="caution">
    <text evidence="1">The sequence shown here is derived from an EMBL/GenBank/DDBJ whole genome shotgun (WGS) entry which is preliminary data.</text>
</comment>
<reference evidence="1 2" key="1">
    <citation type="journal article" date="2022" name="DNA Res.">
        <title>Chromosomal-level genome assembly of the orchid tree Bauhinia variegata (Leguminosae; Cercidoideae) supports the allotetraploid origin hypothesis of Bauhinia.</title>
        <authorList>
            <person name="Zhong Y."/>
            <person name="Chen Y."/>
            <person name="Zheng D."/>
            <person name="Pang J."/>
            <person name="Liu Y."/>
            <person name="Luo S."/>
            <person name="Meng S."/>
            <person name="Qian L."/>
            <person name="Wei D."/>
            <person name="Dai S."/>
            <person name="Zhou R."/>
        </authorList>
    </citation>
    <scope>NUCLEOTIDE SEQUENCE [LARGE SCALE GENOMIC DNA]</scope>
    <source>
        <strain evidence="1">BV-YZ2020</strain>
    </source>
</reference>
<proteinExistence type="predicted"/>